<evidence type="ECO:0000313" key="1">
    <source>
        <dbReference type="EMBL" id="CAI9966366.1"/>
    </source>
</evidence>
<proteinExistence type="predicted"/>
<evidence type="ECO:0000313" key="2">
    <source>
        <dbReference type="EMBL" id="CAL6087469.1"/>
    </source>
</evidence>
<organism evidence="1">
    <name type="scientific">Hexamita inflata</name>
    <dbReference type="NCBI Taxonomy" id="28002"/>
    <lineage>
        <taxon>Eukaryota</taxon>
        <taxon>Metamonada</taxon>
        <taxon>Diplomonadida</taxon>
        <taxon>Hexamitidae</taxon>
        <taxon>Hexamitinae</taxon>
        <taxon>Hexamita</taxon>
    </lineage>
</organism>
<dbReference type="EMBL" id="CATOUU010001006">
    <property type="protein sequence ID" value="CAI9966366.1"/>
    <property type="molecule type" value="Genomic_DNA"/>
</dbReference>
<sequence>MTYRKKISHEQEQRLENNFIQKVNKKYNVNTTSFQEAIQYYKQLPRKSKQVFNWKALDDSIGHDGYPTKAFSYKYILEVLAGRCLEQLSSELKQLAREHACDLFRSRFSLTNKTDRQYYLELRYAVTKETVAFVENQVKTNFCKKSLTDMLRYTLDEQLQAQQNVEQLKQIQTKYIKADQQKEIESKIKVQIQEKQIKQKDHEHKKQKLEVMKLVKQMGKTKVQNIEEKEIQKEVATYFVQQIEELMFDDLKAINHIQTTK</sequence>
<reference evidence="1" key="1">
    <citation type="submission" date="2023-06" db="EMBL/GenBank/DDBJ databases">
        <authorList>
            <person name="Kurt Z."/>
        </authorList>
    </citation>
    <scope>NUCLEOTIDE SEQUENCE</scope>
</reference>
<dbReference type="AlphaFoldDB" id="A0AA86R3H9"/>
<name>A0AA86R3H9_9EUKA</name>
<gene>
    <name evidence="1" type="ORF">HINF_LOCUS54011</name>
    <name evidence="2" type="ORF">HINF_LOCUS63661</name>
</gene>
<accession>A0AA86R3H9</accession>
<comment type="caution">
    <text evidence="1">The sequence shown here is derived from an EMBL/GenBank/DDBJ whole genome shotgun (WGS) entry which is preliminary data.</text>
</comment>
<reference evidence="2 3" key="2">
    <citation type="submission" date="2024-07" db="EMBL/GenBank/DDBJ databases">
        <authorList>
            <person name="Akdeniz Z."/>
        </authorList>
    </citation>
    <scope>NUCLEOTIDE SEQUENCE [LARGE SCALE GENOMIC DNA]</scope>
</reference>
<keyword evidence="3" id="KW-1185">Reference proteome</keyword>
<protein>
    <submittedName>
        <fullName evidence="2">Hypothetical_protein</fullName>
    </submittedName>
</protein>
<dbReference type="EMBL" id="CAXDID020000401">
    <property type="protein sequence ID" value="CAL6087469.1"/>
    <property type="molecule type" value="Genomic_DNA"/>
</dbReference>
<evidence type="ECO:0000313" key="3">
    <source>
        <dbReference type="Proteomes" id="UP001642409"/>
    </source>
</evidence>
<dbReference type="Proteomes" id="UP001642409">
    <property type="component" value="Unassembled WGS sequence"/>
</dbReference>